<comment type="similarity">
    <text evidence="1">Belongs to the UPF0111 family.</text>
</comment>
<dbReference type="EMBL" id="JBELOE010000265">
    <property type="protein sequence ID" value="MER2493711.1"/>
    <property type="molecule type" value="Genomic_DNA"/>
</dbReference>
<keyword evidence="3" id="KW-1185">Reference proteome</keyword>
<dbReference type="PANTHER" id="PTHR36536:SF3">
    <property type="entry name" value="UPF0111 PROTEIN HI_1603"/>
    <property type="match status" value="1"/>
</dbReference>
<dbReference type="PANTHER" id="PTHR36536">
    <property type="entry name" value="UPF0111 PROTEIN HI_1603"/>
    <property type="match status" value="1"/>
</dbReference>
<dbReference type="Gene3D" id="1.20.58.220">
    <property type="entry name" value="Phosphate transport system protein phou homolog 2, domain 2"/>
    <property type="match status" value="1"/>
</dbReference>
<dbReference type="Pfam" id="PF01865">
    <property type="entry name" value="PhoU_div"/>
    <property type="match status" value="1"/>
</dbReference>
<dbReference type="Proteomes" id="UP001467690">
    <property type="component" value="Unassembled WGS sequence"/>
</dbReference>
<protein>
    <submittedName>
        <fullName evidence="2">TIGR00153 family protein</fullName>
    </submittedName>
</protein>
<dbReference type="SUPFAM" id="SSF109755">
    <property type="entry name" value="PhoU-like"/>
    <property type="match status" value="1"/>
</dbReference>
<evidence type="ECO:0000256" key="1">
    <source>
        <dbReference type="ARBA" id="ARBA00008591"/>
    </source>
</evidence>
<proteinExistence type="inferred from homology"/>
<name>A0ABV1RLB1_9ALTE</name>
<dbReference type="NCBIfam" id="TIGR00153">
    <property type="entry name" value="TIGR00153 family protein"/>
    <property type="match status" value="1"/>
</dbReference>
<evidence type="ECO:0000313" key="3">
    <source>
        <dbReference type="Proteomes" id="UP001467690"/>
    </source>
</evidence>
<reference evidence="2 3" key="1">
    <citation type="submission" date="2024-06" db="EMBL/GenBank/DDBJ databases">
        <authorList>
            <person name="Chen R.Y."/>
        </authorList>
    </citation>
    <scope>NUCLEOTIDE SEQUENCE [LARGE SCALE GENOMIC DNA]</scope>
    <source>
        <strain evidence="2 3">D2</strain>
    </source>
</reference>
<comment type="caution">
    <text evidence="2">The sequence shown here is derived from an EMBL/GenBank/DDBJ whole genome shotgun (WGS) entry which is preliminary data.</text>
</comment>
<gene>
    <name evidence="2" type="ORF">ABS311_17665</name>
</gene>
<dbReference type="InterPro" id="IPR038078">
    <property type="entry name" value="PhoU-like_sf"/>
</dbReference>
<dbReference type="RefSeq" id="WP_143869645.1">
    <property type="nucleotide sequence ID" value="NZ_CP041660.1"/>
</dbReference>
<dbReference type="InterPro" id="IPR018445">
    <property type="entry name" value="Put_Phosphate_transp_reg"/>
</dbReference>
<dbReference type="InterPro" id="IPR002727">
    <property type="entry name" value="DUF47"/>
</dbReference>
<organism evidence="2 3">
    <name type="scientific">Catenovulum sediminis</name>
    <dbReference type="NCBI Taxonomy" id="1740262"/>
    <lineage>
        <taxon>Bacteria</taxon>
        <taxon>Pseudomonadati</taxon>
        <taxon>Pseudomonadota</taxon>
        <taxon>Gammaproteobacteria</taxon>
        <taxon>Alteromonadales</taxon>
        <taxon>Alteromonadaceae</taxon>
        <taxon>Catenovulum</taxon>
    </lineage>
</organism>
<accession>A0ABV1RLB1</accession>
<sequence>MTSNSFLGVFGKSPFKALETHIDIVYKASSILPSFFEAVFESDWAKAEELRQQISQYEKDADKLKRDLRIQLPKGLFLPVERTDLLNLLVQQDKIANKAKDIAGRVIGRELPIPGSLQEAFMTYLKRCIDAVALATKAINELDELLETGFRGREVDLVEKIISEVEIIEEDTDKMQISLRLSVKAHESELSPIDAIFLYDVIEWVGDLADRAESVGGRLELLLAR</sequence>
<evidence type="ECO:0000313" key="2">
    <source>
        <dbReference type="EMBL" id="MER2493711.1"/>
    </source>
</evidence>